<evidence type="ECO:0000256" key="8">
    <source>
        <dbReference type="ARBA" id="ARBA00022741"/>
    </source>
</evidence>
<evidence type="ECO:0000313" key="23">
    <source>
        <dbReference type="Proteomes" id="UP000186698"/>
    </source>
</evidence>
<dbReference type="CDD" id="cd05040">
    <property type="entry name" value="PTKc_Ack_like"/>
    <property type="match status" value="1"/>
</dbReference>
<evidence type="ECO:0000256" key="11">
    <source>
        <dbReference type="ARBA" id="ARBA00022842"/>
    </source>
</evidence>
<evidence type="ECO:0000256" key="16">
    <source>
        <dbReference type="PIRSR" id="PIRSR630220-1"/>
    </source>
</evidence>
<dbReference type="InterPro" id="IPR049587">
    <property type="entry name" value="TNK-like_SAM"/>
</dbReference>
<dbReference type="SUPFAM" id="SSF46934">
    <property type="entry name" value="UBA-like"/>
    <property type="match status" value="1"/>
</dbReference>
<evidence type="ECO:0000256" key="17">
    <source>
        <dbReference type="PIRSR" id="PIRSR630220-2"/>
    </source>
</evidence>
<evidence type="ECO:0000256" key="14">
    <source>
        <dbReference type="ARBA" id="ARBA00047899"/>
    </source>
</evidence>
<dbReference type="InterPro" id="IPR009060">
    <property type="entry name" value="UBA-like_sf"/>
</dbReference>
<dbReference type="FunFam" id="3.30.200.20:FF:000107">
    <property type="entry name" value="Putative activated CDC42 kinase 1"/>
    <property type="match status" value="1"/>
</dbReference>
<dbReference type="CDD" id="cd14328">
    <property type="entry name" value="UBA_TNK1"/>
    <property type="match status" value="1"/>
</dbReference>
<dbReference type="GO" id="GO:0042059">
    <property type="term" value="P:negative regulation of epidermal growth factor receptor signaling pathway"/>
    <property type="evidence" value="ECO:0007669"/>
    <property type="project" value="TreeGrafter"/>
</dbReference>
<dbReference type="RefSeq" id="XP_041419190.1">
    <property type="nucleotide sequence ID" value="XM_041563256.1"/>
</dbReference>
<evidence type="ECO:0000256" key="3">
    <source>
        <dbReference type="ARBA" id="ARBA00022443"/>
    </source>
</evidence>
<organism evidence="23 24">
    <name type="scientific">Xenopus laevis</name>
    <name type="common">African clawed frog</name>
    <dbReference type="NCBI Taxonomy" id="8355"/>
    <lineage>
        <taxon>Eukaryota</taxon>
        <taxon>Metazoa</taxon>
        <taxon>Chordata</taxon>
        <taxon>Craniata</taxon>
        <taxon>Vertebrata</taxon>
        <taxon>Euteleostomi</taxon>
        <taxon>Amphibia</taxon>
        <taxon>Batrachia</taxon>
        <taxon>Anura</taxon>
        <taxon>Pipoidea</taxon>
        <taxon>Pipidae</taxon>
        <taxon>Xenopodinae</taxon>
        <taxon>Xenopus</taxon>
        <taxon>Xenopus</taxon>
    </lineage>
</organism>
<keyword evidence="5" id="KW-0723">Serine/threonine-protein kinase</keyword>
<dbReference type="Pfam" id="PF07714">
    <property type="entry name" value="PK_Tyr_Ser-Thr"/>
    <property type="match status" value="1"/>
</dbReference>
<comment type="cofactor">
    <cofactor evidence="1">
        <name>Mg(2+)</name>
        <dbReference type="ChEBI" id="CHEBI:18420"/>
    </cofactor>
</comment>
<dbReference type="InterPro" id="IPR008266">
    <property type="entry name" value="Tyr_kinase_AS"/>
</dbReference>
<keyword evidence="11" id="KW-0460">Magnesium</keyword>
<dbReference type="CDD" id="cd09539">
    <property type="entry name" value="SAM_TNK-like"/>
    <property type="match status" value="1"/>
</dbReference>
<dbReference type="InterPro" id="IPR001245">
    <property type="entry name" value="Ser-Thr/Tyr_kinase_cat_dom"/>
</dbReference>
<dbReference type="GO" id="GO:0004674">
    <property type="term" value="F:protein serine/threonine kinase activity"/>
    <property type="evidence" value="ECO:0007669"/>
    <property type="project" value="UniProtKB-KW"/>
</dbReference>
<dbReference type="GeneID" id="108716957"/>
<dbReference type="GO" id="GO:0030136">
    <property type="term" value="C:clathrin-coated vesicle"/>
    <property type="evidence" value="ECO:0007669"/>
    <property type="project" value="UniProtKB-SubCell"/>
</dbReference>
<dbReference type="PROSITE" id="PS50011">
    <property type="entry name" value="PROTEIN_KINASE_DOM"/>
    <property type="match status" value="1"/>
</dbReference>
<dbReference type="GO" id="GO:0007165">
    <property type="term" value="P:signal transduction"/>
    <property type="evidence" value="ECO:0007669"/>
    <property type="project" value="InterPro"/>
</dbReference>
<dbReference type="PANTHER" id="PTHR14254">
    <property type="entry name" value="GENE 33 POLYPEPTIDE"/>
    <property type="match status" value="1"/>
</dbReference>
<proteinExistence type="inferred from homology"/>
<dbReference type="InterPro" id="IPR017441">
    <property type="entry name" value="Protein_kinase_ATP_BS"/>
</dbReference>
<name>A0A8J1KPF0_XENLA</name>
<evidence type="ECO:0000313" key="24">
    <source>
        <dbReference type="RefSeq" id="XP_041419190.1"/>
    </source>
</evidence>
<keyword evidence="8 17" id="KW-0547">Nucleotide-binding</keyword>
<evidence type="ECO:0000256" key="4">
    <source>
        <dbReference type="ARBA" id="ARBA00022490"/>
    </source>
</evidence>
<keyword evidence="12" id="KW-0829">Tyrosine-protein kinase</keyword>
<dbReference type="PROSITE" id="PS00109">
    <property type="entry name" value="PROTEIN_KINASE_TYR"/>
    <property type="match status" value="1"/>
</dbReference>
<dbReference type="GO" id="GO:0005524">
    <property type="term" value="F:ATP binding"/>
    <property type="evidence" value="ECO:0007669"/>
    <property type="project" value="UniProtKB-UniRule"/>
</dbReference>
<evidence type="ECO:0000256" key="19">
    <source>
        <dbReference type="SAM" id="MobiDB-lite"/>
    </source>
</evidence>
<dbReference type="InterPro" id="IPR000719">
    <property type="entry name" value="Prot_kinase_dom"/>
</dbReference>
<dbReference type="SMART" id="SM00219">
    <property type="entry name" value="TyrKc"/>
    <property type="match status" value="1"/>
</dbReference>
<dbReference type="Gene3D" id="3.30.200.20">
    <property type="entry name" value="Phosphorylase Kinase, domain 1"/>
    <property type="match status" value="1"/>
</dbReference>
<dbReference type="Gene3D" id="1.10.8.10">
    <property type="entry name" value="DNA helicase RuvA subunit, C-terminal domain"/>
    <property type="match status" value="1"/>
</dbReference>
<keyword evidence="7" id="KW-0479">Metal-binding</keyword>
<evidence type="ECO:0000259" key="21">
    <source>
        <dbReference type="PROSITE" id="PS50030"/>
    </source>
</evidence>
<dbReference type="AlphaFoldDB" id="A0A8J1KPF0"/>
<evidence type="ECO:0000256" key="18">
    <source>
        <dbReference type="PROSITE-ProRule" id="PRU10141"/>
    </source>
</evidence>
<keyword evidence="23" id="KW-1185">Reference proteome</keyword>
<evidence type="ECO:0000256" key="1">
    <source>
        <dbReference type="ARBA" id="ARBA00001946"/>
    </source>
</evidence>
<dbReference type="PROSITE" id="PS50030">
    <property type="entry name" value="UBA"/>
    <property type="match status" value="1"/>
</dbReference>
<dbReference type="InterPro" id="IPR011009">
    <property type="entry name" value="Kinase-like_dom_sf"/>
</dbReference>
<dbReference type="Pfam" id="PF11555">
    <property type="entry name" value="Inhibitor_Mig-6"/>
    <property type="match status" value="1"/>
</dbReference>
<dbReference type="SUPFAM" id="SSF56112">
    <property type="entry name" value="Protein kinase-like (PK-like)"/>
    <property type="match status" value="1"/>
</dbReference>
<protein>
    <submittedName>
        <fullName evidence="24">Activated CDC42 kinase 1 isoform X6</fullName>
    </submittedName>
</protein>
<comment type="subcellular location">
    <subcellularLocation>
        <location evidence="2">Cytoplasmic vesicle</location>
        <location evidence="2">Clathrin-coated vesicle</location>
    </subcellularLocation>
</comment>
<feature type="binding site" evidence="17">
    <location>
        <begin position="153"/>
        <end position="161"/>
    </location>
    <ligand>
        <name>ATP</name>
        <dbReference type="ChEBI" id="CHEBI:30616"/>
    </ligand>
</feature>
<sequence length="1067" mass="120549">MKRLQAWTSSIPFFSRFNIYKRFGNSMQSDEGSEWLLELLSEVQLQQYFLQIRDDLNITRLSHFDYVKNEDLEKIGMGRPGQRRLLDAVKRRKAICKRKSWMSKVFSGKRPESEFASQPQSTFRKPPSPPPLEGQQALTCLISEKDLSMFEKLGDGSFGVVRRGEWNTPNGKLFNVAVKCLKTDVLTQPDVLDDFIREVNAMHSLDHINLIRLYGVVLTHPMKMVTELAPMGSLLDRLRKNQGYFLISTLCHYAIQIANGMAYLESKRFIHRDLAARNILLSSKDLVKIGDFGLMRALPKNDDHYVMQEHRKVPFAWCAPESLKTRTFSHASDTWMFGVTLWEMFTYGQEPWIGLNGSQILHKIDKEGERLLRPEDSPQDIYNVMLQCWAHKPEDRPTFVALRDFLVEARPTDMRALQDFQEPDKLHIQMNDVITVIEGRLYLGNPMDPPDILGLDQGTARPTQLPSRAKREPPPRPPQPTARGKSKFHGSILRAPCSCPLCAIIVPLFQEPSYNIVNGEDDSVTLGIKKLYLKKPTPAKGLKLVKPSARVTGTKVTDRQLSDIKSNSLREEELIDFGEDLSSISPGYLSPAVEQTAPSLAKLAMEAFSLLDKTPPQSPSRSLPRPLHPTPVVDWDSKPLPAPPAYDEVAQDEDDFEVCSINSSDVLLTQKEKVTVNLLQRAREKGETNYGYIKEEERSNCKGKVEDNLFLPPKDTKQPSFSQTSEIFEELQQECMKRLNVPPCTSLASTPSPSTSIMNINVTPSEDKPQIPPRIPIPPRPARRNEHDRWSGELSPAFGAEEIGRPPLLPPRDPFSQPTSRTPSPMAFQVGSPQQRSNLCSPMSIGAYLSTSPGKPMPTTQSFASDPKYATPKVIQAQGKDQVKGPCILPIVKDGKKVSNTHYYLLPERPSYLDKYEKFFKEAQSPEESSVVRNITTATVRPMIQQTDYKANFSSNNSNCSSKSTVKTSCSLQKIVYDGPDYIRPGEKIRLVQDMVHGVTTEECQTALQNHGWNVQKAIQYLKVEQLFCLGLKSRTECHKVLEMFDWNLETASSHLLESYSGIQQKQ</sequence>
<evidence type="ECO:0000256" key="2">
    <source>
        <dbReference type="ARBA" id="ARBA00004132"/>
    </source>
</evidence>
<evidence type="ECO:0000256" key="15">
    <source>
        <dbReference type="ARBA" id="ARBA00060742"/>
    </source>
</evidence>
<gene>
    <name evidence="24" type="primary">tnk2.L</name>
</gene>
<feature type="binding site" evidence="17 18">
    <location>
        <position position="179"/>
    </location>
    <ligand>
        <name>ATP</name>
        <dbReference type="ChEBI" id="CHEBI:30616"/>
    </ligand>
</feature>
<comment type="catalytic activity">
    <reaction evidence="14">
        <text>L-threonyl-[protein] + ATP = O-phospho-L-threonyl-[protein] + ADP + H(+)</text>
        <dbReference type="Rhea" id="RHEA:46608"/>
        <dbReference type="Rhea" id="RHEA-COMP:11060"/>
        <dbReference type="Rhea" id="RHEA-COMP:11605"/>
        <dbReference type="ChEBI" id="CHEBI:15378"/>
        <dbReference type="ChEBI" id="CHEBI:30013"/>
        <dbReference type="ChEBI" id="CHEBI:30616"/>
        <dbReference type="ChEBI" id="CHEBI:61977"/>
        <dbReference type="ChEBI" id="CHEBI:456216"/>
        <dbReference type="EC" id="2.7.11.1"/>
    </reaction>
</comment>
<evidence type="ECO:0000259" key="20">
    <source>
        <dbReference type="PROSITE" id="PS50011"/>
    </source>
</evidence>
<feature type="domain" description="Protein kinase" evidence="20">
    <location>
        <begin position="147"/>
        <end position="406"/>
    </location>
</feature>
<feature type="domain" description="UBA" evidence="21">
    <location>
        <begin position="1014"/>
        <end position="1059"/>
    </location>
</feature>
<dbReference type="InterPro" id="IPR020635">
    <property type="entry name" value="Tyr_kinase_cat_dom"/>
</dbReference>
<dbReference type="PRINTS" id="PR00109">
    <property type="entry name" value="TYRKINASE"/>
</dbReference>
<dbReference type="InterPro" id="IPR021619">
    <property type="entry name" value="Mig-6"/>
</dbReference>
<feature type="region of interest" description="Disordered" evidence="19">
    <location>
        <begin position="110"/>
        <end position="134"/>
    </location>
</feature>
<keyword evidence="4" id="KW-0963">Cytoplasm</keyword>
<feature type="active site" description="Proton acceptor" evidence="16">
    <location>
        <position position="273"/>
    </location>
</feature>
<evidence type="ECO:0000256" key="7">
    <source>
        <dbReference type="ARBA" id="ARBA00022723"/>
    </source>
</evidence>
<feature type="region of interest" description="Disordered" evidence="19">
    <location>
        <begin position="762"/>
        <end position="822"/>
    </location>
</feature>
<feature type="domain" description="SAM" evidence="22">
    <location>
        <begin position="27"/>
        <end position="86"/>
    </location>
</feature>
<dbReference type="GO" id="GO:0045616">
    <property type="term" value="P:regulation of keratinocyte differentiation"/>
    <property type="evidence" value="ECO:0007669"/>
    <property type="project" value="TreeGrafter"/>
</dbReference>
<dbReference type="Pfam" id="PF22931">
    <property type="entry name" value="SAM_TNK"/>
    <property type="match status" value="1"/>
</dbReference>
<dbReference type="PROSITE" id="PS50105">
    <property type="entry name" value="SAM_DOMAIN"/>
    <property type="match status" value="1"/>
</dbReference>
<evidence type="ECO:0000256" key="9">
    <source>
        <dbReference type="ARBA" id="ARBA00022777"/>
    </source>
</evidence>
<dbReference type="PANTHER" id="PTHR14254:SF6">
    <property type="entry name" value="NON-SPECIFIC PROTEIN-TYROSINE KINASE"/>
    <property type="match status" value="1"/>
</dbReference>
<dbReference type="Proteomes" id="UP000186698">
    <property type="component" value="Chromosome 5L"/>
</dbReference>
<dbReference type="CTD" id="108716957"/>
<evidence type="ECO:0000256" key="12">
    <source>
        <dbReference type="ARBA" id="ARBA00023137"/>
    </source>
</evidence>
<feature type="region of interest" description="Disordered" evidence="19">
    <location>
        <begin position="451"/>
        <end position="487"/>
    </location>
</feature>
<dbReference type="Gene3D" id="1.10.510.10">
    <property type="entry name" value="Transferase(Phosphotransferase) domain 1"/>
    <property type="match status" value="1"/>
</dbReference>
<keyword evidence="3" id="KW-0728">SH3 domain</keyword>
<evidence type="ECO:0000259" key="22">
    <source>
        <dbReference type="PROSITE" id="PS50105"/>
    </source>
</evidence>
<dbReference type="GO" id="GO:0004712">
    <property type="term" value="F:protein serine/threonine/tyrosine kinase activity"/>
    <property type="evidence" value="ECO:0007669"/>
    <property type="project" value="InterPro"/>
</dbReference>
<dbReference type="InterPro" id="IPR052112">
    <property type="entry name" value="EGFR_SigReg_Kinase"/>
</dbReference>
<keyword evidence="13" id="KW-0968">Cytoplasmic vesicle</keyword>
<evidence type="ECO:0000256" key="5">
    <source>
        <dbReference type="ARBA" id="ARBA00022527"/>
    </source>
</evidence>
<keyword evidence="6" id="KW-0808">Transferase</keyword>
<evidence type="ECO:0000256" key="13">
    <source>
        <dbReference type="ARBA" id="ARBA00023329"/>
    </source>
</evidence>
<reference evidence="24" key="1">
    <citation type="submission" date="2025-08" db="UniProtKB">
        <authorList>
            <consortium name="RefSeq"/>
        </authorList>
    </citation>
    <scope>IDENTIFICATION</scope>
    <source>
        <strain evidence="24">J_2021</strain>
        <tissue evidence="24">Erythrocytes</tissue>
    </source>
</reference>
<keyword evidence="9 24" id="KW-0418">Kinase</keyword>
<dbReference type="GO" id="GO:0004713">
    <property type="term" value="F:protein tyrosine kinase activity"/>
    <property type="evidence" value="ECO:0007669"/>
    <property type="project" value="UniProtKB-KW"/>
</dbReference>
<comment type="similarity">
    <text evidence="15">Belongs to the protein kinase superfamily. Tyr protein kinase family.</text>
</comment>
<dbReference type="FunFam" id="1.10.510.10:FF:000080">
    <property type="entry name" value="Putative activated CDC42 kinase 1"/>
    <property type="match status" value="1"/>
</dbReference>
<dbReference type="PROSITE" id="PS00107">
    <property type="entry name" value="PROTEIN_KINASE_ATP"/>
    <property type="match status" value="1"/>
</dbReference>
<dbReference type="GO" id="GO:0046872">
    <property type="term" value="F:metal ion binding"/>
    <property type="evidence" value="ECO:0007669"/>
    <property type="project" value="UniProtKB-KW"/>
</dbReference>
<evidence type="ECO:0000256" key="6">
    <source>
        <dbReference type="ARBA" id="ARBA00022679"/>
    </source>
</evidence>
<dbReference type="CDD" id="cd14274">
    <property type="entry name" value="UBA_ACK1"/>
    <property type="match status" value="1"/>
</dbReference>
<dbReference type="InterPro" id="IPR030220">
    <property type="entry name" value="Ack1_UBA_dom"/>
</dbReference>
<dbReference type="InterPro" id="IPR015940">
    <property type="entry name" value="UBA"/>
</dbReference>
<feature type="compositionally biased region" description="Pro residues" evidence="19">
    <location>
        <begin position="770"/>
        <end position="780"/>
    </location>
</feature>
<evidence type="ECO:0000256" key="10">
    <source>
        <dbReference type="ARBA" id="ARBA00022840"/>
    </source>
</evidence>
<dbReference type="InterPro" id="IPR001660">
    <property type="entry name" value="SAM"/>
</dbReference>
<keyword evidence="10 17" id="KW-0067">ATP-binding</keyword>
<accession>A0A8J1KPF0</accession>
<dbReference type="InterPro" id="IPR055175">
    <property type="entry name" value="ACK/TNK-like_SAM"/>
</dbReference>